<evidence type="ECO:0000313" key="1">
    <source>
        <dbReference type="EMBL" id="MPM38602.1"/>
    </source>
</evidence>
<dbReference type="EMBL" id="VSSQ01008340">
    <property type="protein sequence ID" value="MPM38602.1"/>
    <property type="molecule type" value="Genomic_DNA"/>
</dbReference>
<organism evidence="1">
    <name type="scientific">bioreactor metagenome</name>
    <dbReference type="NCBI Taxonomy" id="1076179"/>
    <lineage>
        <taxon>unclassified sequences</taxon>
        <taxon>metagenomes</taxon>
        <taxon>ecological metagenomes</taxon>
    </lineage>
</organism>
<sequence>MNALSAFIEKLNGYFRLMPAQRGKSFQVTETRCGSGQSYGQERIREPIVGLLNLIRCGFKYMRGYKKRGADDCRYSYHQAPQGPSHENKTMSTPLLLRALPFFGLVFEFCGFVVKTKKALILVCAVFLQHKDNNSF</sequence>
<proteinExistence type="predicted"/>
<comment type="caution">
    <text evidence="1">The sequence shown here is derived from an EMBL/GenBank/DDBJ whole genome shotgun (WGS) entry which is preliminary data.</text>
</comment>
<accession>A0A644ZCI1</accession>
<dbReference type="AlphaFoldDB" id="A0A644ZCI1"/>
<protein>
    <submittedName>
        <fullName evidence="1">Uncharacterized protein</fullName>
    </submittedName>
</protein>
<reference evidence="1" key="1">
    <citation type="submission" date="2019-08" db="EMBL/GenBank/DDBJ databases">
        <authorList>
            <person name="Kucharzyk K."/>
            <person name="Murdoch R.W."/>
            <person name="Higgins S."/>
            <person name="Loffler F."/>
        </authorList>
    </citation>
    <scope>NUCLEOTIDE SEQUENCE</scope>
</reference>
<gene>
    <name evidence="1" type="ORF">SDC9_85231</name>
</gene>
<name>A0A644ZCI1_9ZZZZ</name>